<feature type="domain" description="DUF1549" evidence="1">
    <location>
        <begin position="146"/>
        <end position="335"/>
    </location>
</feature>
<dbReference type="InterPro" id="IPR011444">
    <property type="entry name" value="DUF1549"/>
</dbReference>
<dbReference type="EMBL" id="VWOX01000008">
    <property type="protein sequence ID" value="KAA5542087.1"/>
    <property type="molecule type" value="Genomic_DNA"/>
</dbReference>
<evidence type="ECO:0000313" key="5">
    <source>
        <dbReference type="Proteomes" id="UP000324479"/>
    </source>
</evidence>
<proteinExistence type="predicted"/>
<accession>A0A5M6D3K4</accession>
<dbReference type="Proteomes" id="UP000324479">
    <property type="component" value="Unassembled WGS sequence"/>
</dbReference>
<dbReference type="PANTHER" id="PTHR35889">
    <property type="entry name" value="CYCLOINULO-OLIGOSACCHARIDE FRUCTANOTRANSFERASE-RELATED"/>
    <property type="match status" value="1"/>
</dbReference>
<dbReference type="Pfam" id="PF07635">
    <property type="entry name" value="PSCyt1"/>
    <property type="match status" value="1"/>
</dbReference>
<name>A0A5M6D3K4_9BACT</name>
<evidence type="ECO:0000259" key="3">
    <source>
        <dbReference type="Pfam" id="PF07635"/>
    </source>
</evidence>
<dbReference type="Gene3D" id="2.60.120.260">
    <property type="entry name" value="Galactose-binding domain-like"/>
    <property type="match status" value="1"/>
</dbReference>
<feature type="domain" description="Cytochrome C Planctomycete-type" evidence="3">
    <location>
        <begin position="39"/>
        <end position="93"/>
    </location>
</feature>
<dbReference type="InterPro" id="IPR011429">
    <property type="entry name" value="Cyt_c_Planctomycete-type"/>
</dbReference>
<evidence type="ECO:0000313" key="4">
    <source>
        <dbReference type="EMBL" id="KAA5542087.1"/>
    </source>
</evidence>
<dbReference type="Pfam" id="PF07587">
    <property type="entry name" value="PSD1"/>
    <property type="match status" value="1"/>
</dbReference>
<organism evidence="4 5">
    <name type="scientific">Roseiconus nitratireducens</name>
    <dbReference type="NCBI Taxonomy" id="2605748"/>
    <lineage>
        <taxon>Bacteria</taxon>
        <taxon>Pseudomonadati</taxon>
        <taxon>Planctomycetota</taxon>
        <taxon>Planctomycetia</taxon>
        <taxon>Pirellulales</taxon>
        <taxon>Pirellulaceae</taxon>
        <taxon>Roseiconus</taxon>
    </lineage>
</organism>
<dbReference type="SUPFAM" id="SSF49785">
    <property type="entry name" value="Galactose-binding domain-like"/>
    <property type="match status" value="1"/>
</dbReference>
<dbReference type="InterPro" id="IPR022655">
    <property type="entry name" value="DUF1553"/>
</dbReference>
<protein>
    <submittedName>
        <fullName evidence="4">DUF1549 domain-containing protein</fullName>
    </submittedName>
</protein>
<dbReference type="AlphaFoldDB" id="A0A5M6D3K4"/>
<evidence type="ECO:0000259" key="2">
    <source>
        <dbReference type="Pfam" id="PF07587"/>
    </source>
</evidence>
<sequence length="803" mass="88581">MLTASLLSVVLTGALQPDCCQAAPIDFAHDVVPILREHCVRCHGGAEAKGGFSINTRALFLESGVAEPGVADESTFLELVASEDPDLQMPPKDLPRVTKEQQQVLARWVDAGMPWPDDLTFAEQTYQPPLLPRSVQLPEERSDRNPIDQLLTRYYSEHQAEAPEPAADATFLRRASLDLVGLLPTEDELDSFLANGEANQRERLVDDLLARDVDYAEHWLTFWNDLLRNDYDGTGFITGGRKQISQWLYEALVQNKPFDQFTRELISPPTDASRGFIDGIKWRGTVSAGQTVEIQFAQNVAQAFLGINLKCASCHDSFIDRWKLTDAYSLAAVYATEPLEIHRCDKPIGQTASAGWLFPELGTIDPNAARQQRLEQLAALITDDDNGRFARTIVNRLWARLMGRGLVHPLDAMHTRPWDSDLLDYLAGYLVEHDYDLKAVLRLIATSQAYGARSEIVSEESSAGSEYTYTGPRPKRMTAEQFVDSVWQLTEAAPQEFDAPVLRGKVDPDVVASLELEGQWIWGDVADGTPGGGRLSFRKQLHLPAAVRSGAAVITAHDAFELYLGGRKVASGKGWSRVQTVSLSGRLQQGDNTIVIVAENFTDAPDPAGLFFEARLVLEDGSEVAFASDDSWEYSSKLPTGREGRLGRVAGPWKAVTTVGRPEKYRSIDAAAKNGLAAGVSASDKMVRAALMKSDFLMRSLGRPNRDQIVSSRPDQLTTLEAVDLSAGERLAEALAAGARRWKNQDLATTELARQIYRQALSREPTEAEYKTITEALGPSPSVEAIEDLLWAVCLMPEYLIIR</sequence>
<dbReference type="Pfam" id="PF07583">
    <property type="entry name" value="PSCyt2"/>
    <property type="match status" value="1"/>
</dbReference>
<dbReference type="PANTHER" id="PTHR35889:SF3">
    <property type="entry name" value="F-BOX DOMAIN-CONTAINING PROTEIN"/>
    <property type="match status" value="1"/>
</dbReference>
<comment type="caution">
    <text evidence="4">The sequence shown here is derived from an EMBL/GenBank/DDBJ whole genome shotgun (WGS) entry which is preliminary data.</text>
</comment>
<feature type="domain" description="DUF1553" evidence="2">
    <location>
        <begin position="375"/>
        <end position="500"/>
    </location>
</feature>
<evidence type="ECO:0000259" key="1">
    <source>
        <dbReference type="Pfam" id="PF07583"/>
    </source>
</evidence>
<reference evidence="4 5" key="1">
    <citation type="submission" date="2019-08" db="EMBL/GenBank/DDBJ databases">
        <authorList>
            <person name="Dhanesh K."/>
            <person name="Kumar G."/>
            <person name="Sasikala C."/>
            <person name="Venkata Ramana C."/>
        </authorList>
    </citation>
    <scope>NUCLEOTIDE SEQUENCE [LARGE SCALE GENOMIC DNA]</scope>
    <source>
        <strain evidence="4 5">JC645</strain>
    </source>
</reference>
<keyword evidence="5" id="KW-1185">Reference proteome</keyword>
<dbReference type="InterPro" id="IPR008979">
    <property type="entry name" value="Galactose-bd-like_sf"/>
</dbReference>
<gene>
    <name evidence="4" type="ORF">FYK55_14860</name>
</gene>